<dbReference type="PANTHER" id="PTHR30535:SF34">
    <property type="entry name" value="MOLYBDATE-BINDING PROTEIN MOLA"/>
    <property type="match status" value="1"/>
</dbReference>
<dbReference type="Pfam" id="PF01497">
    <property type="entry name" value="Peripla_BP_2"/>
    <property type="match status" value="1"/>
</dbReference>
<keyword evidence="3" id="KW-0732">Signal</keyword>
<comment type="caution">
    <text evidence="5">The sequence shown here is derived from an EMBL/GenBank/DDBJ whole genome shotgun (WGS) entry which is preliminary data.</text>
</comment>
<feature type="chain" id="PRO_5039539576" description="Fe/B12 periplasmic-binding domain-containing protein" evidence="3">
    <location>
        <begin position="24"/>
        <end position="381"/>
    </location>
</feature>
<sequence>MKVLRSLCAVTALALCLAGCQTGNTPSQGSAAASTPGTTNSETGTVSSTAAAGATGAAGTADTAGKSATVDLNELTIRSNLDKTGKFVINYPEAVWKKHGKALELKAYPKKIVDLSTSSLFLMSKLKVDLIGVSRTVKNTRAAEYYKNIKTIDSGMRSVDTEAVIAMEPDLVIMSGGMKEKFGSQIEKLNIPVYYTSEGPIVNLAVNQAETECLAEAFGGSQAKEDVTAIYAAMRKSAEAYAKEHAAKSAMVIFGPGGKGVMVATSTSFFGQQLKLLGFENAADPINAKGSGVLPSSLEVLAKQNPAVIFLIAPPTGYDPQTLLDAFNDAKAKDPKIYEAIQAVKDNKIIALPGNYTTSKGLEVVPDFVKLIDLLNEKLGK</sequence>
<dbReference type="Proteomes" id="UP000236394">
    <property type="component" value="Unassembled WGS sequence"/>
</dbReference>
<reference evidence="6" key="1">
    <citation type="submission" date="2017-04" db="EMBL/GenBank/DDBJ databases">
        <authorList>
            <person name="Bumgarner R.E."/>
            <person name="Fredricks D.N."/>
            <person name="Srinivasan S."/>
        </authorList>
    </citation>
    <scope>NUCLEOTIDE SEQUENCE [LARGE SCALE GENOMIC DNA]</scope>
    <source>
        <strain evidence="6">KA00405</strain>
    </source>
</reference>
<dbReference type="GO" id="GO:0071281">
    <property type="term" value="P:cellular response to iron ion"/>
    <property type="evidence" value="ECO:0007669"/>
    <property type="project" value="TreeGrafter"/>
</dbReference>
<dbReference type="InterPro" id="IPR050902">
    <property type="entry name" value="ABC_Transporter_SBP"/>
</dbReference>
<evidence type="ECO:0000313" key="6">
    <source>
        <dbReference type="Proteomes" id="UP000236394"/>
    </source>
</evidence>
<dbReference type="PROSITE" id="PS50983">
    <property type="entry name" value="FE_B12_PBP"/>
    <property type="match status" value="1"/>
</dbReference>
<dbReference type="AlphaFoldDB" id="A0A2J8AZC0"/>
<feature type="region of interest" description="Disordered" evidence="2">
    <location>
        <begin position="27"/>
        <end position="46"/>
    </location>
</feature>
<comment type="similarity">
    <text evidence="1">Belongs to the bacterial solute-binding protein 8 family.</text>
</comment>
<dbReference type="RefSeq" id="WP_102892756.1">
    <property type="nucleotide sequence ID" value="NZ_NBZD01000005.1"/>
</dbReference>
<feature type="signal peptide" evidence="3">
    <location>
        <begin position="1"/>
        <end position="23"/>
    </location>
</feature>
<dbReference type="EMBL" id="NBZD01000005">
    <property type="protein sequence ID" value="PNH17864.1"/>
    <property type="molecule type" value="Genomic_DNA"/>
</dbReference>
<evidence type="ECO:0000256" key="3">
    <source>
        <dbReference type="SAM" id="SignalP"/>
    </source>
</evidence>
<proteinExistence type="inferred from homology"/>
<dbReference type="PANTHER" id="PTHR30535">
    <property type="entry name" value="VITAMIN B12-BINDING PROTEIN"/>
    <property type="match status" value="1"/>
</dbReference>
<dbReference type="Gene3D" id="3.40.50.1980">
    <property type="entry name" value="Nitrogenase molybdenum iron protein domain"/>
    <property type="match status" value="2"/>
</dbReference>
<dbReference type="InterPro" id="IPR002491">
    <property type="entry name" value="ABC_transptr_periplasmic_BD"/>
</dbReference>
<protein>
    <recommendedName>
        <fullName evidence="4">Fe/B12 periplasmic-binding domain-containing protein</fullName>
    </recommendedName>
</protein>
<evidence type="ECO:0000256" key="1">
    <source>
        <dbReference type="ARBA" id="ARBA00008814"/>
    </source>
</evidence>
<organism evidence="5 6">
    <name type="scientific">Mageeibacillus indolicus</name>
    <dbReference type="NCBI Taxonomy" id="884684"/>
    <lineage>
        <taxon>Bacteria</taxon>
        <taxon>Bacillati</taxon>
        <taxon>Bacillota</taxon>
        <taxon>Clostridia</taxon>
        <taxon>Eubacteriales</taxon>
        <taxon>Oscillospiraceae</taxon>
        <taxon>Mageeibacillus</taxon>
    </lineage>
</organism>
<feature type="domain" description="Fe/B12 periplasmic-binding" evidence="4">
    <location>
        <begin position="111"/>
        <end position="381"/>
    </location>
</feature>
<evidence type="ECO:0000259" key="4">
    <source>
        <dbReference type="PROSITE" id="PS50983"/>
    </source>
</evidence>
<name>A0A2J8AZC0_9FIRM</name>
<evidence type="ECO:0000313" key="5">
    <source>
        <dbReference type="EMBL" id="PNH17864.1"/>
    </source>
</evidence>
<feature type="compositionally biased region" description="Polar residues" evidence="2">
    <location>
        <begin position="27"/>
        <end position="42"/>
    </location>
</feature>
<accession>A0A2J8AZC0</accession>
<gene>
    <name evidence="5" type="ORF">B7R76_07435</name>
</gene>
<dbReference type="SUPFAM" id="SSF53807">
    <property type="entry name" value="Helical backbone' metal receptor"/>
    <property type="match status" value="1"/>
</dbReference>
<evidence type="ECO:0000256" key="2">
    <source>
        <dbReference type="SAM" id="MobiDB-lite"/>
    </source>
</evidence>